<protein>
    <submittedName>
        <fullName evidence="6">UDP-N-acetylmuramoyl-tripeptide--D-alanyl-D-alanine ligase</fullName>
    </submittedName>
</protein>
<feature type="domain" description="Mur ligase central" evidence="5">
    <location>
        <begin position="79"/>
        <end position="262"/>
    </location>
</feature>
<evidence type="ECO:0000256" key="2">
    <source>
        <dbReference type="ARBA" id="ARBA00022741"/>
    </source>
</evidence>
<evidence type="ECO:0000259" key="4">
    <source>
        <dbReference type="Pfam" id="PF02875"/>
    </source>
</evidence>
<evidence type="ECO:0000256" key="1">
    <source>
        <dbReference type="ARBA" id="ARBA00022598"/>
    </source>
</evidence>
<gene>
    <name evidence="6" type="ORF">NWE73_08560</name>
</gene>
<comment type="caution">
    <text evidence="6">The sequence shown here is derived from an EMBL/GenBank/DDBJ whole genome shotgun (WGS) entry which is preliminary data.</text>
</comment>
<accession>A0ABT6DHS5</accession>
<name>A0ABT6DHS5_9BACT</name>
<dbReference type="Proteomes" id="UP001152321">
    <property type="component" value="Unassembled WGS sequence"/>
</dbReference>
<dbReference type="InterPro" id="IPR051046">
    <property type="entry name" value="MurCDEF_CellWall_CoF430Synth"/>
</dbReference>
<dbReference type="InterPro" id="IPR004101">
    <property type="entry name" value="Mur_ligase_C"/>
</dbReference>
<dbReference type="PANTHER" id="PTHR43024">
    <property type="entry name" value="UDP-N-ACETYLMURAMOYL-TRIPEPTIDE--D-ALANYL-D-ALANINE LIGASE"/>
    <property type="match status" value="1"/>
</dbReference>
<dbReference type="GO" id="GO:0016874">
    <property type="term" value="F:ligase activity"/>
    <property type="evidence" value="ECO:0007669"/>
    <property type="project" value="UniProtKB-KW"/>
</dbReference>
<evidence type="ECO:0000313" key="7">
    <source>
        <dbReference type="Proteomes" id="UP001152321"/>
    </source>
</evidence>
<dbReference type="SUPFAM" id="SSF53623">
    <property type="entry name" value="MurD-like peptide ligases, catalytic domain"/>
    <property type="match status" value="1"/>
</dbReference>
<keyword evidence="1 6" id="KW-0436">Ligase</keyword>
<proteinExistence type="predicted"/>
<sequence>MKSGDWFLPMTIKEINQHALIAEALSRGAVGFTYEQGQRDSFDSSLLKTSNFAVPNLRDYLFSLAREKRAQINPQIAVIAGSAGKTSVKELVGAILKSWHPQKYFISPDNQNTKIALATQILRLPSDCQCASFEMGARRVNDFAIPLSYLQPSVVALLNIGSAHVGEFGCKENLWNEKISCLNSESAKSLVVPSDNLLILEYAMQTGKNVLSFGYSKQSSIRILDETTEQITLRIMDDTVKLDCPFQGAAKALNVAASVAVAKSMGAPLSAIQDGLQKFDGVPRRFQLFQWDRVTAIDDAFNASPESYAEGLQRLKKLSNEKRLLLVLGSMLELGESAEAEHRKVAHQIKDLFGLSARVAVATVGTEANWIHQELKSLGFSSDQLQHFQSAADARRIQNQRLEFDLIYFKGSKSIQLQTIFGDS</sequence>
<dbReference type="Gene3D" id="3.90.190.20">
    <property type="entry name" value="Mur ligase, C-terminal domain"/>
    <property type="match status" value="1"/>
</dbReference>
<dbReference type="Pfam" id="PF02875">
    <property type="entry name" value="Mur_ligase_C"/>
    <property type="match status" value="1"/>
</dbReference>
<dbReference type="Pfam" id="PF08245">
    <property type="entry name" value="Mur_ligase_M"/>
    <property type="match status" value="1"/>
</dbReference>
<dbReference type="InterPro" id="IPR036615">
    <property type="entry name" value="Mur_ligase_C_dom_sf"/>
</dbReference>
<keyword evidence="3" id="KW-0067">ATP-binding</keyword>
<dbReference type="Gene3D" id="3.40.1190.10">
    <property type="entry name" value="Mur-like, catalytic domain"/>
    <property type="match status" value="1"/>
</dbReference>
<dbReference type="SUPFAM" id="SSF53244">
    <property type="entry name" value="MurD-like peptide ligases, peptide-binding domain"/>
    <property type="match status" value="1"/>
</dbReference>
<dbReference type="EMBL" id="JANRMI010000002">
    <property type="protein sequence ID" value="MDG0816412.1"/>
    <property type="molecule type" value="Genomic_DNA"/>
</dbReference>
<evidence type="ECO:0000256" key="3">
    <source>
        <dbReference type="ARBA" id="ARBA00022840"/>
    </source>
</evidence>
<evidence type="ECO:0000259" key="5">
    <source>
        <dbReference type="Pfam" id="PF08245"/>
    </source>
</evidence>
<dbReference type="InterPro" id="IPR013221">
    <property type="entry name" value="Mur_ligase_cen"/>
</dbReference>
<evidence type="ECO:0000313" key="6">
    <source>
        <dbReference type="EMBL" id="MDG0816412.1"/>
    </source>
</evidence>
<dbReference type="RefSeq" id="WP_277577891.1">
    <property type="nucleotide sequence ID" value="NZ_JANRMI010000002.1"/>
</dbReference>
<reference evidence="6" key="1">
    <citation type="submission" date="2022-08" db="EMBL/GenBank/DDBJ databases">
        <title>Novel Bdellovibrio Species Isolated from Svalbard: Designation Bdellovibrio svalbardensis.</title>
        <authorList>
            <person name="Mitchell R.J."/>
            <person name="Choi S.Y."/>
        </authorList>
    </citation>
    <scope>NUCLEOTIDE SEQUENCE</scope>
    <source>
        <strain evidence="6">PAP01</strain>
    </source>
</reference>
<feature type="domain" description="Mur ligase C-terminal" evidence="4">
    <location>
        <begin position="284"/>
        <end position="412"/>
    </location>
</feature>
<dbReference type="InterPro" id="IPR036565">
    <property type="entry name" value="Mur-like_cat_sf"/>
</dbReference>
<organism evidence="6 7">
    <name type="scientific">Bdellovibrio svalbardensis</name>
    <dbReference type="NCBI Taxonomy" id="2972972"/>
    <lineage>
        <taxon>Bacteria</taxon>
        <taxon>Pseudomonadati</taxon>
        <taxon>Bdellovibrionota</taxon>
        <taxon>Bdellovibrionia</taxon>
        <taxon>Bdellovibrionales</taxon>
        <taxon>Pseudobdellovibrionaceae</taxon>
        <taxon>Bdellovibrio</taxon>
    </lineage>
</organism>
<keyword evidence="7" id="KW-1185">Reference proteome</keyword>
<keyword evidence="2" id="KW-0547">Nucleotide-binding</keyword>
<dbReference type="PANTHER" id="PTHR43024:SF1">
    <property type="entry name" value="UDP-N-ACETYLMURAMOYL-TRIPEPTIDE--D-ALANYL-D-ALANINE LIGASE"/>
    <property type="match status" value="1"/>
</dbReference>